<evidence type="ECO:0000259" key="1">
    <source>
        <dbReference type="Pfam" id="PF14436"/>
    </source>
</evidence>
<reference evidence="2 3" key="1">
    <citation type="submission" date="2018-01" db="EMBL/GenBank/DDBJ databases">
        <title>Genome sequence of the PGP bacterium Paenibacillus illinoisensis E3.</title>
        <authorList>
            <person name="Rolli E."/>
            <person name="Marasco R."/>
            <person name="Bessem C."/>
            <person name="Michoud G."/>
            <person name="Gaiarsa S."/>
            <person name="Borin S."/>
            <person name="Daffonchio D."/>
        </authorList>
    </citation>
    <scope>NUCLEOTIDE SEQUENCE [LARGE SCALE GENOMIC DNA]</scope>
    <source>
        <strain evidence="2 3">E3</strain>
    </source>
</reference>
<dbReference type="Pfam" id="PF14436">
    <property type="entry name" value="EndoU_bacteria"/>
    <property type="match status" value="1"/>
</dbReference>
<dbReference type="SUPFAM" id="SSF140453">
    <property type="entry name" value="EsxAB dimer-like"/>
    <property type="match status" value="1"/>
</dbReference>
<dbReference type="Proteomes" id="UP000247459">
    <property type="component" value="Unassembled WGS sequence"/>
</dbReference>
<name>A0A2W0CSR5_9BACL</name>
<dbReference type="InterPro" id="IPR029501">
    <property type="entry name" value="EndoU_bac"/>
</dbReference>
<proteinExistence type="predicted"/>
<dbReference type="NCBIfam" id="TIGR03930">
    <property type="entry name" value="WXG100_ESAT6"/>
    <property type="match status" value="1"/>
</dbReference>
<accession>A0A2W0CSR5</accession>
<gene>
    <name evidence="2" type="ORF">PIL02S_00306</name>
</gene>
<dbReference type="AlphaFoldDB" id="A0A2W0CSR5"/>
<sequence length="434" mass="48658">MTTIKVTPEQLLAVSRQFEAAQNQIYQMNNNLKQRMFEIERVWDGSTKENFYADFTHAQRVMDNFVTLSMSISKELRSHSEKFRMADSQTVQSYDPRCAPPPPDECRAPAADPRNAFQKSADSLVELGQAFMQSADDRYQKRYDSVGGFLDYWTFGIPSGLVQGYVDRANKAFDSPNDTANWLTFGIHGTIREATFPTNAWSSEHWANIFGVGGLMLGGGYASTMIKPHNLFTSTGGGAKINSFSRPGTGNMTGGFHGFQDQRLRITENIAESKKARESSKFSEFVEKEKEIVKETVKGNWNLDDLQNTEAFKKGTTSNALNHIFEGELIKGQAVGFHYEGMPNSKGKIVGNVDPPNEYGVYRANIEVDGVLKKAKTTFFPKDWTSQQVIDEINIAFDNKVVFKNNRYRGTASTGMNIEFVVKNGKITSAYPLY</sequence>
<dbReference type="EMBL" id="PRLG01000002">
    <property type="protein sequence ID" value="PYY31215.1"/>
    <property type="molecule type" value="Genomic_DNA"/>
</dbReference>
<dbReference type="Pfam" id="PF06013">
    <property type="entry name" value="WXG100"/>
    <property type="match status" value="1"/>
</dbReference>
<evidence type="ECO:0000313" key="2">
    <source>
        <dbReference type="EMBL" id="PYY31215.1"/>
    </source>
</evidence>
<dbReference type="InterPro" id="IPR010310">
    <property type="entry name" value="T7SS_ESAT-6-like"/>
</dbReference>
<dbReference type="Gene3D" id="1.10.287.850">
    <property type="entry name" value="HP0062-like domain"/>
    <property type="match status" value="1"/>
</dbReference>
<comment type="caution">
    <text evidence="2">The sequence shown here is derived from an EMBL/GenBank/DDBJ whole genome shotgun (WGS) entry which is preliminary data.</text>
</comment>
<dbReference type="GO" id="GO:0004519">
    <property type="term" value="F:endonuclease activity"/>
    <property type="evidence" value="ECO:0007669"/>
    <property type="project" value="InterPro"/>
</dbReference>
<protein>
    <recommendedName>
        <fullName evidence="1">Bacterial EndoU nuclease domain-containing protein</fullName>
    </recommendedName>
</protein>
<organism evidence="2 3">
    <name type="scientific">Paenibacillus illinoisensis</name>
    <dbReference type="NCBI Taxonomy" id="59845"/>
    <lineage>
        <taxon>Bacteria</taxon>
        <taxon>Bacillati</taxon>
        <taxon>Bacillota</taxon>
        <taxon>Bacilli</taxon>
        <taxon>Bacillales</taxon>
        <taxon>Paenibacillaceae</taxon>
        <taxon>Paenibacillus</taxon>
    </lineage>
</organism>
<dbReference type="InterPro" id="IPR036689">
    <property type="entry name" value="ESAT-6-like_sf"/>
</dbReference>
<feature type="domain" description="Bacterial EndoU nuclease" evidence="1">
    <location>
        <begin position="319"/>
        <end position="433"/>
    </location>
</feature>
<evidence type="ECO:0000313" key="3">
    <source>
        <dbReference type="Proteomes" id="UP000247459"/>
    </source>
</evidence>
<dbReference type="RefSeq" id="WP_258377521.1">
    <property type="nucleotide sequence ID" value="NZ_PRLG01000002.1"/>
</dbReference>